<evidence type="ECO:0000313" key="3">
    <source>
        <dbReference type="EMBL" id="MFB6397582.1"/>
    </source>
</evidence>
<dbReference type="NCBIfam" id="TIGR01167">
    <property type="entry name" value="LPXTG_anchor"/>
    <property type="match status" value="1"/>
</dbReference>
<dbReference type="RefSeq" id="WP_375736627.1">
    <property type="nucleotide sequence ID" value="NZ_JBCGDC010000153.1"/>
</dbReference>
<evidence type="ECO:0000256" key="2">
    <source>
        <dbReference type="SAM" id="Phobius"/>
    </source>
</evidence>
<keyword evidence="2" id="KW-0812">Transmembrane</keyword>
<feature type="compositionally biased region" description="Low complexity" evidence="1">
    <location>
        <begin position="166"/>
        <end position="184"/>
    </location>
</feature>
<sequence>MPRNASTPSRVRTARLFGATAIAVGVAVAVAVPVLVGPAVAAPVGTITLDPTAGQVATAPFADFTASGPCPTGYGTAADLFLRNDEVTPFSLVSVPGPGLDQAPVSGTVDGSLTDLAQAGGVLDLPDGAYVLELICYDDEFNFSPDTLEARIRVTGDGWEVVTGEPTATPSDSASPTPSQSPTGSPSPTPTPTGSPTPTPTDDPTPTPTSTEDPTPTPTGTPPPGSLPKTGIGLGGFLYVAALLVAGGAAAVLWARRQQLAAAPPRP</sequence>
<comment type="caution">
    <text evidence="3">The sequence shown here is derived from an EMBL/GenBank/DDBJ whole genome shotgun (WGS) entry which is preliminary data.</text>
</comment>
<dbReference type="Proteomes" id="UP001582793">
    <property type="component" value="Unassembled WGS sequence"/>
</dbReference>
<feature type="compositionally biased region" description="Pro residues" evidence="1">
    <location>
        <begin position="185"/>
        <end position="207"/>
    </location>
</feature>
<evidence type="ECO:0000256" key="1">
    <source>
        <dbReference type="SAM" id="MobiDB-lite"/>
    </source>
</evidence>
<proteinExistence type="predicted"/>
<feature type="compositionally biased region" description="Pro residues" evidence="1">
    <location>
        <begin position="215"/>
        <end position="226"/>
    </location>
</feature>
<evidence type="ECO:0000313" key="4">
    <source>
        <dbReference type="Proteomes" id="UP001582793"/>
    </source>
</evidence>
<accession>A0ABV5CZZ8</accession>
<name>A0ABV5CZZ8_9ACTN</name>
<feature type="transmembrane region" description="Helical" evidence="2">
    <location>
        <begin position="232"/>
        <end position="255"/>
    </location>
</feature>
<dbReference type="EMBL" id="JBCGDC010000153">
    <property type="protein sequence ID" value="MFB6397582.1"/>
    <property type="molecule type" value="Genomic_DNA"/>
</dbReference>
<gene>
    <name evidence="3" type="ORF">AAFH96_31490</name>
</gene>
<reference evidence="3 4" key="1">
    <citation type="submission" date="2024-04" db="EMBL/GenBank/DDBJ databases">
        <title>Polymorphospora sp. isolated from Baiyangdian Lake in Xiong'an New Area.</title>
        <authorList>
            <person name="Zhang X."/>
            <person name="Liu J."/>
        </authorList>
    </citation>
    <scope>NUCLEOTIDE SEQUENCE [LARGE SCALE GENOMIC DNA]</scope>
    <source>
        <strain evidence="3 4">2-325</strain>
    </source>
</reference>
<keyword evidence="4" id="KW-1185">Reference proteome</keyword>
<organism evidence="3 4">
    <name type="scientific">Polymorphospora lycopeni</name>
    <dbReference type="NCBI Taxonomy" id="3140240"/>
    <lineage>
        <taxon>Bacteria</taxon>
        <taxon>Bacillati</taxon>
        <taxon>Actinomycetota</taxon>
        <taxon>Actinomycetes</taxon>
        <taxon>Micromonosporales</taxon>
        <taxon>Micromonosporaceae</taxon>
        <taxon>Polymorphospora</taxon>
    </lineage>
</organism>
<protein>
    <submittedName>
        <fullName evidence="3">LPXTG cell wall anchor domain-containing protein</fullName>
    </submittedName>
</protein>
<keyword evidence="2" id="KW-0472">Membrane</keyword>
<keyword evidence="2" id="KW-1133">Transmembrane helix</keyword>
<feature type="region of interest" description="Disordered" evidence="1">
    <location>
        <begin position="161"/>
        <end position="232"/>
    </location>
</feature>